<dbReference type="GO" id="GO:0000245">
    <property type="term" value="P:spliceosomal complex assembly"/>
    <property type="evidence" value="ECO:0007669"/>
    <property type="project" value="TreeGrafter"/>
</dbReference>
<dbReference type="Gene3D" id="1.10.510.10">
    <property type="entry name" value="Transferase(Phosphotransferase) domain 1"/>
    <property type="match status" value="1"/>
</dbReference>
<keyword evidence="11" id="KW-1185">Reference proteome</keyword>
<dbReference type="SUPFAM" id="SSF56112">
    <property type="entry name" value="Protein kinase-like (PK-like)"/>
    <property type="match status" value="1"/>
</dbReference>
<keyword evidence="5" id="KW-0418">Kinase</keyword>
<dbReference type="SMART" id="SM00220">
    <property type="entry name" value="S_TKc"/>
    <property type="match status" value="1"/>
</dbReference>
<dbReference type="GO" id="GO:0005524">
    <property type="term" value="F:ATP binding"/>
    <property type="evidence" value="ECO:0007669"/>
    <property type="project" value="UniProtKB-KW"/>
</dbReference>
<dbReference type="GO" id="GO:0004674">
    <property type="term" value="F:protein serine/threonine kinase activity"/>
    <property type="evidence" value="ECO:0007669"/>
    <property type="project" value="UniProtKB-KW"/>
</dbReference>
<dbReference type="InterPro" id="IPR000719">
    <property type="entry name" value="Prot_kinase_dom"/>
</dbReference>
<dbReference type="PANTHER" id="PTHR47634">
    <property type="entry name" value="PROTEIN KINASE DOMAIN-CONTAINING PROTEIN-RELATED"/>
    <property type="match status" value="1"/>
</dbReference>
<evidence type="ECO:0000256" key="1">
    <source>
        <dbReference type="ARBA" id="ARBA00012513"/>
    </source>
</evidence>
<evidence type="ECO:0000256" key="8">
    <source>
        <dbReference type="ARBA" id="ARBA00048679"/>
    </source>
</evidence>
<dbReference type="PROSITE" id="PS50011">
    <property type="entry name" value="PROTEIN_KINASE_DOM"/>
    <property type="match status" value="1"/>
</dbReference>
<reference evidence="10" key="1">
    <citation type="submission" date="2021-01" db="EMBL/GenBank/DDBJ databases">
        <authorList>
            <consortium name="Aspergillus luchuensis mut. kawachii IFO 4304 genome sequencing consortium"/>
            <person name="Kazuki M."/>
            <person name="Futagami T."/>
        </authorList>
    </citation>
    <scope>NUCLEOTIDE SEQUENCE</scope>
    <source>
        <strain evidence="10">IFO 4308</strain>
    </source>
</reference>
<dbReference type="AlphaFoldDB" id="A0A7R7WI13"/>
<dbReference type="GeneID" id="64964683"/>
<keyword evidence="4" id="KW-0547">Nucleotide-binding</keyword>
<keyword evidence="2" id="KW-0723">Serine/threonine-protein kinase</keyword>
<comment type="catalytic activity">
    <reaction evidence="8">
        <text>L-seryl-[protein] + ATP = O-phospho-L-seryl-[protein] + ADP + H(+)</text>
        <dbReference type="Rhea" id="RHEA:17989"/>
        <dbReference type="Rhea" id="RHEA-COMP:9863"/>
        <dbReference type="Rhea" id="RHEA-COMP:11604"/>
        <dbReference type="ChEBI" id="CHEBI:15378"/>
        <dbReference type="ChEBI" id="CHEBI:29999"/>
        <dbReference type="ChEBI" id="CHEBI:30616"/>
        <dbReference type="ChEBI" id="CHEBI:83421"/>
        <dbReference type="ChEBI" id="CHEBI:456216"/>
        <dbReference type="EC" id="2.7.11.1"/>
    </reaction>
</comment>
<evidence type="ECO:0000256" key="4">
    <source>
        <dbReference type="ARBA" id="ARBA00022741"/>
    </source>
</evidence>
<dbReference type="PANTHER" id="PTHR47634:SF9">
    <property type="entry name" value="PROTEIN KINASE DOMAIN-CONTAINING PROTEIN-RELATED"/>
    <property type="match status" value="1"/>
</dbReference>
<evidence type="ECO:0000259" key="9">
    <source>
        <dbReference type="PROSITE" id="PS50011"/>
    </source>
</evidence>
<reference evidence="10" key="2">
    <citation type="submission" date="2021-02" db="EMBL/GenBank/DDBJ databases">
        <title>Aspergillus luchuensis mut. kawachii IFO 4304 genome sequence.</title>
        <authorList>
            <person name="Mori K."/>
            <person name="Kadooka C."/>
            <person name="Goto M."/>
            <person name="Futagami T."/>
        </authorList>
    </citation>
    <scope>NUCLEOTIDE SEQUENCE</scope>
    <source>
        <strain evidence="10">IFO 4308</strain>
    </source>
</reference>
<evidence type="ECO:0000313" key="11">
    <source>
        <dbReference type="Proteomes" id="UP000661280"/>
    </source>
</evidence>
<protein>
    <recommendedName>
        <fullName evidence="1">non-specific serine/threonine protein kinase</fullName>
        <ecNumber evidence="1">2.7.11.1</ecNumber>
    </recommendedName>
</protein>
<evidence type="ECO:0000256" key="5">
    <source>
        <dbReference type="ARBA" id="ARBA00022777"/>
    </source>
</evidence>
<evidence type="ECO:0000256" key="7">
    <source>
        <dbReference type="ARBA" id="ARBA00047899"/>
    </source>
</evidence>
<feature type="domain" description="Protein kinase" evidence="9">
    <location>
        <begin position="74"/>
        <end position="420"/>
    </location>
</feature>
<dbReference type="EC" id="2.7.11.1" evidence="1"/>
<name>A0A7R7WI13_ASPKA</name>
<dbReference type="Proteomes" id="UP000661280">
    <property type="component" value="Chromosome 7"/>
</dbReference>
<dbReference type="InterPro" id="IPR051334">
    <property type="entry name" value="SRPK"/>
</dbReference>
<dbReference type="InterPro" id="IPR008271">
    <property type="entry name" value="Ser/Thr_kinase_AS"/>
</dbReference>
<dbReference type="GO" id="GO:0050684">
    <property type="term" value="P:regulation of mRNA processing"/>
    <property type="evidence" value="ECO:0007669"/>
    <property type="project" value="TreeGrafter"/>
</dbReference>
<gene>
    <name evidence="10" type="ORF">AKAW2_70240A</name>
</gene>
<dbReference type="RefSeq" id="XP_041547124.1">
    <property type="nucleotide sequence ID" value="XM_041682799.1"/>
</dbReference>
<dbReference type="OrthoDB" id="5979581at2759"/>
<dbReference type="GO" id="GO:0005634">
    <property type="term" value="C:nucleus"/>
    <property type="evidence" value="ECO:0007669"/>
    <property type="project" value="TreeGrafter"/>
</dbReference>
<dbReference type="GO" id="GO:0005737">
    <property type="term" value="C:cytoplasm"/>
    <property type="evidence" value="ECO:0007669"/>
    <property type="project" value="TreeGrafter"/>
</dbReference>
<dbReference type="EMBL" id="AP024431">
    <property type="protein sequence ID" value="BCS03362.1"/>
    <property type="molecule type" value="Genomic_DNA"/>
</dbReference>
<accession>A0A7R7WI13</accession>
<dbReference type="Pfam" id="PF00069">
    <property type="entry name" value="Pkinase"/>
    <property type="match status" value="2"/>
</dbReference>
<evidence type="ECO:0000313" key="10">
    <source>
        <dbReference type="EMBL" id="BCS03362.1"/>
    </source>
</evidence>
<organism evidence="10 11">
    <name type="scientific">Aspergillus kawachii</name>
    <name type="common">White koji mold</name>
    <name type="synonym">Aspergillus awamori var. kawachi</name>
    <dbReference type="NCBI Taxonomy" id="1069201"/>
    <lineage>
        <taxon>Eukaryota</taxon>
        <taxon>Fungi</taxon>
        <taxon>Dikarya</taxon>
        <taxon>Ascomycota</taxon>
        <taxon>Pezizomycotina</taxon>
        <taxon>Eurotiomycetes</taxon>
        <taxon>Eurotiomycetidae</taxon>
        <taxon>Eurotiales</taxon>
        <taxon>Aspergillaceae</taxon>
        <taxon>Aspergillus</taxon>
        <taxon>Aspergillus subgen. Circumdati</taxon>
    </lineage>
</organism>
<dbReference type="PROSITE" id="PS00108">
    <property type="entry name" value="PROTEIN_KINASE_ST"/>
    <property type="match status" value="1"/>
</dbReference>
<sequence>MTQKYFSTIRSGLSLIKYNKLISSQASVFNCKRAIRSRAFATKPEELLEEEKLPFYKPDQFYPVHIGELLNSRYRVVGKLRYGSYSTVWLCHEKSEQRYVAVKILTKNHSSKTLSGELRIYSHLSKINSSHIGGSYIRGLYDTFDITTPDGTYPCLAHPPMHMSLHKLRLLSSSRRLSEFLLKETLKCILQALDFLHREASIVHTDIKPSNIMLSIDDPSILTDFEISEQQTPTLKKTIDSTRSIYTSRKLRLPRDMLWGQPVLCDLGQARIGPSHQGIIQPNIYKAPEVLFDMEWGYSADIWNLGVMIWDLLENKHLFNALDEDGDYSPSHHVAEMVGFLGLPPSSFIERSRETRNVFTDDGKWLAAGGVTIPATSLEEIEENLSAKNQELFLQFIRSMLQWDPERRKTARGLLDDPWLNSTSHS</sequence>
<dbReference type="InterPro" id="IPR011009">
    <property type="entry name" value="Kinase-like_dom_sf"/>
</dbReference>
<proteinExistence type="predicted"/>
<evidence type="ECO:0000256" key="3">
    <source>
        <dbReference type="ARBA" id="ARBA00022679"/>
    </source>
</evidence>
<keyword evidence="6" id="KW-0067">ATP-binding</keyword>
<dbReference type="KEGG" id="aluc:AKAW2_70240A"/>
<dbReference type="Gene3D" id="3.30.200.20">
    <property type="entry name" value="Phosphorylase Kinase, domain 1"/>
    <property type="match status" value="1"/>
</dbReference>
<evidence type="ECO:0000256" key="6">
    <source>
        <dbReference type="ARBA" id="ARBA00022840"/>
    </source>
</evidence>
<keyword evidence="3" id="KW-0808">Transferase</keyword>
<evidence type="ECO:0000256" key="2">
    <source>
        <dbReference type="ARBA" id="ARBA00022527"/>
    </source>
</evidence>
<comment type="catalytic activity">
    <reaction evidence="7">
        <text>L-threonyl-[protein] + ATP = O-phospho-L-threonyl-[protein] + ADP + H(+)</text>
        <dbReference type="Rhea" id="RHEA:46608"/>
        <dbReference type="Rhea" id="RHEA-COMP:11060"/>
        <dbReference type="Rhea" id="RHEA-COMP:11605"/>
        <dbReference type="ChEBI" id="CHEBI:15378"/>
        <dbReference type="ChEBI" id="CHEBI:30013"/>
        <dbReference type="ChEBI" id="CHEBI:30616"/>
        <dbReference type="ChEBI" id="CHEBI:61977"/>
        <dbReference type="ChEBI" id="CHEBI:456216"/>
        <dbReference type="EC" id="2.7.11.1"/>
    </reaction>
</comment>